<dbReference type="AlphaFoldDB" id="A0A1S8A9U0"/>
<gene>
    <name evidence="1" type="ORF">SAMD00023353_5200610</name>
</gene>
<name>A0A1S8A9U0_ROSNE</name>
<dbReference type="Gene3D" id="3.40.50.720">
    <property type="entry name" value="NAD(P)-binding Rossmann-like Domain"/>
    <property type="match status" value="1"/>
</dbReference>
<dbReference type="PANTHER" id="PTHR14097">
    <property type="entry name" value="OXIDOREDUCTASE HTATIP2"/>
    <property type="match status" value="1"/>
</dbReference>
<accession>A0A1S8A9U0</accession>
<protein>
    <submittedName>
        <fullName evidence="1">Uncharacterized protein</fullName>
    </submittedName>
</protein>
<keyword evidence="2" id="KW-1185">Reference proteome</keyword>
<organism evidence="1">
    <name type="scientific">Rosellinia necatrix</name>
    <name type="common">White root-rot fungus</name>
    <dbReference type="NCBI Taxonomy" id="77044"/>
    <lineage>
        <taxon>Eukaryota</taxon>
        <taxon>Fungi</taxon>
        <taxon>Dikarya</taxon>
        <taxon>Ascomycota</taxon>
        <taxon>Pezizomycotina</taxon>
        <taxon>Sordariomycetes</taxon>
        <taxon>Xylariomycetidae</taxon>
        <taxon>Xylariales</taxon>
        <taxon>Xylariaceae</taxon>
        <taxon>Rosellinia</taxon>
    </lineage>
</organism>
<reference evidence="1" key="1">
    <citation type="submission" date="2016-03" db="EMBL/GenBank/DDBJ databases">
        <title>Draft genome sequence of Rosellinia necatrix.</title>
        <authorList>
            <person name="Kanematsu S."/>
        </authorList>
    </citation>
    <scope>NUCLEOTIDE SEQUENCE [LARGE SCALE GENOMIC DNA]</scope>
    <source>
        <strain evidence="1">W97</strain>
    </source>
</reference>
<dbReference type="OrthoDB" id="4161186at2759"/>
<sequence length="88" mass="9591">MKVLITGATGSIGGECLAQCLSHSSISSVVAFTRRDLPDHISSHPKLTSIVIRDFSNWPEDVLQAHSDATGMIWYGTRHAARPGRAFR</sequence>
<dbReference type="EMBL" id="DF977497">
    <property type="protein sequence ID" value="GAW26858.1"/>
    <property type="molecule type" value="Genomic_DNA"/>
</dbReference>
<evidence type="ECO:0000313" key="1">
    <source>
        <dbReference type="EMBL" id="GAW26858.1"/>
    </source>
</evidence>
<dbReference type="InterPro" id="IPR036291">
    <property type="entry name" value="NAD(P)-bd_dom_sf"/>
</dbReference>
<evidence type="ECO:0000313" key="2">
    <source>
        <dbReference type="Proteomes" id="UP000054516"/>
    </source>
</evidence>
<dbReference type="SUPFAM" id="SSF51735">
    <property type="entry name" value="NAD(P)-binding Rossmann-fold domains"/>
    <property type="match status" value="1"/>
</dbReference>
<dbReference type="STRING" id="77044.A0A1S8A9U0"/>
<dbReference type="Proteomes" id="UP000054516">
    <property type="component" value="Unassembled WGS sequence"/>
</dbReference>
<dbReference type="OMA" id="ADACIWH"/>
<dbReference type="PANTHER" id="PTHR14097:SF9">
    <property type="entry name" value="EPIMERASE, PUTATIVE (AFU_ORTHOLOGUE AFUA_8G07320)-RELATED"/>
    <property type="match status" value="1"/>
</dbReference>
<proteinExistence type="predicted"/>